<evidence type="ECO:0000313" key="5">
    <source>
        <dbReference type="EMBL" id="CAH0372480.1"/>
    </source>
</evidence>
<dbReference type="AlphaFoldDB" id="A0A8J2WL53"/>
<dbReference type="Proteomes" id="UP000789595">
    <property type="component" value="Unassembled WGS sequence"/>
</dbReference>
<feature type="domain" description="Glycosyltransferase 2-like" evidence="3">
    <location>
        <begin position="673"/>
        <end position="792"/>
    </location>
</feature>
<proteinExistence type="predicted"/>
<dbReference type="InterPro" id="IPR026913">
    <property type="entry name" value="METTL24"/>
</dbReference>
<reference evidence="5" key="1">
    <citation type="submission" date="2021-11" db="EMBL/GenBank/DDBJ databases">
        <authorList>
            <consortium name="Genoscope - CEA"/>
            <person name="William W."/>
        </authorList>
    </citation>
    <scope>NUCLEOTIDE SEQUENCE</scope>
</reference>
<comment type="caution">
    <text evidence="5">The sequence shown here is derived from an EMBL/GenBank/DDBJ whole genome shotgun (WGS) entry which is preliminary data.</text>
</comment>
<keyword evidence="2" id="KW-0732">Signal</keyword>
<keyword evidence="6" id="KW-1185">Reference proteome</keyword>
<evidence type="ECO:0008006" key="7">
    <source>
        <dbReference type="Google" id="ProtNLM"/>
    </source>
</evidence>
<evidence type="ECO:0000259" key="4">
    <source>
        <dbReference type="Pfam" id="PF13383"/>
    </source>
</evidence>
<evidence type="ECO:0000259" key="3">
    <source>
        <dbReference type="Pfam" id="PF00535"/>
    </source>
</evidence>
<dbReference type="PANTHER" id="PTHR32026:SF10">
    <property type="entry name" value="METHYLTRANSFERASE-LIKE PROTEIN 24-RELATED"/>
    <property type="match status" value="1"/>
</dbReference>
<keyword evidence="1" id="KW-0812">Transmembrane</keyword>
<gene>
    <name evidence="5" type="ORF">PECAL_3P24800</name>
</gene>
<evidence type="ECO:0000313" key="6">
    <source>
        <dbReference type="Proteomes" id="UP000789595"/>
    </source>
</evidence>
<dbReference type="OrthoDB" id="36026at2759"/>
<name>A0A8J2WL53_9STRA</name>
<dbReference type="PANTHER" id="PTHR32026">
    <property type="entry name" value="METHYLTRANSFERASE-LIKE PROTEIN 24"/>
    <property type="match status" value="1"/>
</dbReference>
<dbReference type="InterPro" id="IPR025714">
    <property type="entry name" value="Methyltranfer_dom"/>
</dbReference>
<feature type="chain" id="PRO_5035251932" description="Glycosyltransferase 2-like domain-containing protein" evidence="2">
    <location>
        <begin position="17"/>
        <end position="971"/>
    </location>
</feature>
<dbReference type="SUPFAM" id="SSF53448">
    <property type="entry name" value="Nucleotide-diphospho-sugar transferases"/>
    <property type="match status" value="1"/>
</dbReference>
<keyword evidence="1" id="KW-0472">Membrane</keyword>
<dbReference type="InterPro" id="IPR001173">
    <property type="entry name" value="Glyco_trans_2-like"/>
</dbReference>
<organism evidence="5 6">
    <name type="scientific">Pelagomonas calceolata</name>
    <dbReference type="NCBI Taxonomy" id="35677"/>
    <lineage>
        <taxon>Eukaryota</taxon>
        <taxon>Sar</taxon>
        <taxon>Stramenopiles</taxon>
        <taxon>Ochrophyta</taxon>
        <taxon>Pelagophyceae</taxon>
        <taxon>Pelagomonadales</taxon>
        <taxon>Pelagomonadaceae</taxon>
        <taxon>Pelagomonas</taxon>
    </lineage>
</organism>
<evidence type="ECO:0000256" key="2">
    <source>
        <dbReference type="SAM" id="SignalP"/>
    </source>
</evidence>
<dbReference type="Gene3D" id="3.90.550.10">
    <property type="entry name" value="Spore Coat Polysaccharide Biosynthesis Protein SpsA, Chain A"/>
    <property type="match status" value="1"/>
</dbReference>
<dbReference type="InterPro" id="IPR029044">
    <property type="entry name" value="Nucleotide-diphossugar_trans"/>
</dbReference>
<dbReference type="EMBL" id="CAKKNE010000003">
    <property type="protein sequence ID" value="CAH0372480.1"/>
    <property type="molecule type" value="Genomic_DNA"/>
</dbReference>
<feature type="transmembrane region" description="Helical" evidence="1">
    <location>
        <begin position="947"/>
        <end position="965"/>
    </location>
</feature>
<feature type="signal peptide" evidence="2">
    <location>
        <begin position="1"/>
        <end position="16"/>
    </location>
</feature>
<keyword evidence="1" id="KW-1133">Transmembrane helix</keyword>
<feature type="domain" description="Methyltransferase" evidence="4">
    <location>
        <begin position="398"/>
        <end position="568"/>
    </location>
</feature>
<accession>A0A8J2WL53</accession>
<dbReference type="Pfam" id="PF00535">
    <property type="entry name" value="Glycos_transf_2"/>
    <property type="match status" value="1"/>
</dbReference>
<dbReference type="Pfam" id="PF13383">
    <property type="entry name" value="Methyltransf_22"/>
    <property type="match status" value="1"/>
</dbReference>
<dbReference type="CDD" id="cd00761">
    <property type="entry name" value="Glyco_tranf_GTA_type"/>
    <property type="match status" value="1"/>
</dbReference>
<sequence>MGSVLFWCIAVNAAAAGCGRRLLRSRVIGLMATKDDAKVMAEWLEHNMGSLAGLAVFDSSRGTETQSVIEAYVTRCGANITYHREDELAAPLVSHSDQAVRYWPLRALRERWGVGRWVMVAHADEFWYHEPELVARAADTRMEAGLMPRCQVVSWYAPQVVPHPSEYERYIRSRRQPVQTLFQHFHTDAPGELVKLEARLFLDDGRDYVANSTARQGTVPAGLTPCRLTGPAYLHYKVVDPDPAVYDSQGRHRSHWTGHGAPGVGFGHDVSSIRDFFVEHFRRFTRVYRFEGCLSALVPEFPGLADFEPLRVDRVWPLAVGDGTACPTTRLLVEVDAAAAAYDQWRASHFDRRFAGVRRCRVGGLEYRIAGGHKRLGNCVSTVDHHAVGFDAAPVVPFVCPRGKLRILGEPGSHSEKHVCALDALIAQPRPCVFISVGSSGNFVFEAEIARLTPARCAIETFDCTGTWSVPKALVGRVRLHQVCLDTVDHWGPSPATSEHLRRMMTPPAVEFLSWPSLLRRAGLPPGVPPTFLKMDCEGCEATFFRALARAPPALRQTLPPQIAVEVHYPFREDKWAAFFRRVSPFARWPLEEFVAELRAELGYFIADRNDCAPQCCSELLLARTLAPPAPSTAIMSAALARDDTRCPPGPRGGVAALQALELGTGEADVLLSIVLPTYNAQPGDVRRHVVAVARASRSAVELVVVDDGSAPALTPAEVGLDRTASKIRYRFARITVDIPWNVVGAKNLGAALARGRWLLFLDADIVAPAGAIDAMVGRLEAGGDLAAGDAWVFARRQAGGQIMARGPHPAVVLLRRYDFWARVGGMAEDFAGSWGTEDTLLKMQVKLLTPRPTFEPGIVLPVAPKVILDQHRLRSRPNSTGKPARNGTRNRLLLIDLTRERVENSATYDPLVQCVLRFPYELFEEGGAPVVLVNAKVRRVSTSATTVYWTVVTTVLLFIVMRCWNARNIH</sequence>
<evidence type="ECO:0000256" key="1">
    <source>
        <dbReference type="SAM" id="Phobius"/>
    </source>
</evidence>
<protein>
    <recommendedName>
        <fullName evidence="7">Glycosyltransferase 2-like domain-containing protein</fullName>
    </recommendedName>
</protein>